<comment type="caution">
    <text evidence="2">The sequence shown here is derived from an EMBL/GenBank/DDBJ whole genome shotgun (WGS) entry which is preliminary data.</text>
</comment>
<feature type="coiled-coil region" evidence="1">
    <location>
        <begin position="37"/>
        <end position="69"/>
    </location>
</feature>
<sequence>MRLIQLAAVSVVILGLAACARYPLGMSEADFRALTPEQQLEARTKQAELDVAEERRQAEQLAVHRQERAAYMARFYAGRAFATPMLPWMGAVPYPVPGPGVSVASPYSRVVIMGGQVNVPVGDGLVRTKRDWRPALPEAFILAEGETTNVEIERADGKPGSTTLRIARLNGTIVVGFDQEVYPLVGTYPLEIDGLIRGAAISIAPG</sequence>
<dbReference type="RefSeq" id="WP_149650942.1">
    <property type="nucleotide sequence ID" value="NZ_VEWN01000013.1"/>
</dbReference>
<keyword evidence="1" id="KW-0175">Coiled coil</keyword>
<protein>
    <submittedName>
        <fullName evidence="2">Uncharacterized protein</fullName>
    </submittedName>
</protein>
<evidence type="ECO:0000313" key="3">
    <source>
        <dbReference type="Proteomes" id="UP000325333"/>
    </source>
</evidence>
<dbReference type="AlphaFoldDB" id="A0A5B0KQW5"/>
<reference evidence="2 3" key="1">
    <citation type="submission" date="2019-07" db="EMBL/GenBank/DDBJ databases">
        <title>Genome sequencing of the stress-tolerant strain Azospirillum brasilense Az19.</title>
        <authorList>
            <person name="Maroniche G.A."/>
            <person name="Garcia J.E."/>
            <person name="Pagnussat L."/>
            <person name="Amenta M."/>
            <person name="Creus C.M."/>
        </authorList>
    </citation>
    <scope>NUCLEOTIDE SEQUENCE [LARGE SCALE GENOMIC DNA]</scope>
    <source>
        <strain evidence="2 3">Az19</strain>
    </source>
</reference>
<evidence type="ECO:0000313" key="2">
    <source>
        <dbReference type="EMBL" id="KAA1053828.1"/>
    </source>
</evidence>
<dbReference type="PROSITE" id="PS51257">
    <property type="entry name" value="PROKAR_LIPOPROTEIN"/>
    <property type="match status" value="1"/>
</dbReference>
<evidence type="ECO:0000256" key="1">
    <source>
        <dbReference type="SAM" id="Coils"/>
    </source>
</evidence>
<name>A0A5B0KQW5_9PROT</name>
<organism evidence="2 3">
    <name type="scientific">Azospirillum argentinense</name>
    <dbReference type="NCBI Taxonomy" id="2970906"/>
    <lineage>
        <taxon>Bacteria</taxon>
        <taxon>Pseudomonadati</taxon>
        <taxon>Pseudomonadota</taxon>
        <taxon>Alphaproteobacteria</taxon>
        <taxon>Rhodospirillales</taxon>
        <taxon>Azospirillaceae</taxon>
        <taxon>Azospirillum</taxon>
    </lineage>
</organism>
<proteinExistence type="predicted"/>
<accession>A0A5B0KQW5</accession>
<dbReference type="Proteomes" id="UP000325333">
    <property type="component" value="Unassembled WGS sequence"/>
</dbReference>
<dbReference type="EMBL" id="VEWN01000013">
    <property type="protein sequence ID" value="KAA1053828.1"/>
    <property type="molecule type" value="Genomic_DNA"/>
</dbReference>
<gene>
    <name evidence="2" type="ORF">FH063_002410</name>
</gene>